<keyword evidence="1" id="KW-0812">Transmembrane</keyword>
<sequence length="345" mass="37032">MDRGPSAHPLTWLLMPAAAVLVASALSLPAQPYTGMVLREDRVLAVIPGGPAARAGIAPGDRLTLRDDPGDPWRAFRSFTSAARPGRSLLVVRDRAGDRRLVWMLPTPLPDGERRMMAALLAVASGFVLLGGWVWSERRDRLTGPFFLLSLAFAFLLAPVPRFPWTGLDVLHEASYTALSLWLPALFVHFFALFPEPHAPRRRMAAGVAAAHGIAAALFAAWTVVFTLRAAAHPAFEPALALLQGAAALWFAAGIVSALALFVRSYRRAMTPDARRRLRVALAGTVLGLAPVATLIVIHSLTPAATVSGERWAALLTLLVPASFAWAIAVHGVFDFRVAMRASVA</sequence>
<dbReference type="Proteomes" id="UP000807850">
    <property type="component" value="Unassembled WGS sequence"/>
</dbReference>
<dbReference type="SUPFAM" id="SSF50156">
    <property type="entry name" value="PDZ domain-like"/>
    <property type="match status" value="1"/>
</dbReference>
<proteinExistence type="predicted"/>
<evidence type="ECO:0000313" key="3">
    <source>
        <dbReference type="Proteomes" id="UP000807850"/>
    </source>
</evidence>
<gene>
    <name evidence="2" type="ORF">HY076_02965</name>
</gene>
<feature type="non-terminal residue" evidence="2">
    <location>
        <position position="345"/>
    </location>
</feature>
<evidence type="ECO:0000313" key="2">
    <source>
        <dbReference type="EMBL" id="MBI3539215.1"/>
    </source>
</evidence>
<protein>
    <recommendedName>
        <fullName evidence="4">PDZ domain-containing protein</fullName>
    </recommendedName>
</protein>
<comment type="caution">
    <text evidence="2">The sequence shown here is derived from an EMBL/GenBank/DDBJ whole genome shotgun (WGS) entry which is preliminary data.</text>
</comment>
<feature type="transmembrane region" description="Helical" evidence="1">
    <location>
        <begin position="312"/>
        <end position="334"/>
    </location>
</feature>
<organism evidence="2 3">
    <name type="scientific">Eiseniibacteriota bacterium</name>
    <dbReference type="NCBI Taxonomy" id="2212470"/>
    <lineage>
        <taxon>Bacteria</taxon>
        <taxon>Candidatus Eiseniibacteriota</taxon>
    </lineage>
</organism>
<evidence type="ECO:0008006" key="4">
    <source>
        <dbReference type="Google" id="ProtNLM"/>
    </source>
</evidence>
<keyword evidence="1" id="KW-1133">Transmembrane helix</keyword>
<accession>A0A9D6L935</accession>
<feature type="transmembrane region" description="Helical" evidence="1">
    <location>
        <begin position="248"/>
        <end position="266"/>
    </location>
</feature>
<dbReference type="EMBL" id="JACQAY010000086">
    <property type="protein sequence ID" value="MBI3539215.1"/>
    <property type="molecule type" value="Genomic_DNA"/>
</dbReference>
<dbReference type="AlphaFoldDB" id="A0A9D6L935"/>
<name>A0A9D6L935_UNCEI</name>
<dbReference type="Gene3D" id="2.30.42.10">
    <property type="match status" value="1"/>
</dbReference>
<feature type="transmembrane region" description="Helical" evidence="1">
    <location>
        <begin position="174"/>
        <end position="194"/>
    </location>
</feature>
<feature type="transmembrane region" description="Helical" evidence="1">
    <location>
        <begin position="116"/>
        <end position="135"/>
    </location>
</feature>
<feature type="transmembrane region" description="Helical" evidence="1">
    <location>
        <begin position="206"/>
        <end position="228"/>
    </location>
</feature>
<dbReference type="InterPro" id="IPR036034">
    <property type="entry name" value="PDZ_sf"/>
</dbReference>
<reference evidence="2" key="1">
    <citation type="submission" date="2020-07" db="EMBL/GenBank/DDBJ databases">
        <title>Huge and variable diversity of episymbiotic CPR bacteria and DPANN archaea in groundwater ecosystems.</title>
        <authorList>
            <person name="He C.Y."/>
            <person name="Keren R."/>
            <person name="Whittaker M."/>
            <person name="Farag I.F."/>
            <person name="Doudna J."/>
            <person name="Cate J.H.D."/>
            <person name="Banfield J.F."/>
        </authorList>
    </citation>
    <scope>NUCLEOTIDE SEQUENCE</scope>
    <source>
        <strain evidence="2">NC_groundwater_928_Pr1_S-0.2um_72_17</strain>
    </source>
</reference>
<evidence type="ECO:0000256" key="1">
    <source>
        <dbReference type="SAM" id="Phobius"/>
    </source>
</evidence>
<keyword evidence="1" id="KW-0472">Membrane</keyword>
<feature type="transmembrane region" description="Helical" evidence="1">
    <location>
        <begin position="278"/>
        <end position="300"/>
    </location>
</feature>
<feature type="transmembrane region" description="Helical" evidence="1">
    <location>
        <begin position="142"/>
        <end position="162"/>
    </location>
</feature>